<dbReference type="GO" id="GO:0016787">
    <property type="term" value="F:hydrolase activity"/>
    <property type="evidence" value="ECO:0007669"/>
    <property type="project" value="UniProtKB-KW"/>
</dbReference>
<feature type="binding site" evidence="10">
    <location>
        <position position="57"/>
    </location>
    <ligand>
        <name>Mn(2+)</name>
        <dbReference type="ChEBI" id="CHEBI:29035"/>
        <label>1</label>
    </ligand>
</feature>
<dbReference type="Gene3D" id="3.60.21.10">
    <property type="match status" value="1"/>
</dbReference>
<comment type="subcellular location">
    <subcellularLocation>
        <location evidence="10">Cell inner membrane</location>
        <topology evidence="10">Peripheral membrane protein</topology>
        <orientation evidence="10">Cytoplasmic side</orientation>
    </subcellularLocation>
</comment>
<dbReference type="SUPFAM" id="SSF56300">
    <property type="entry name" value="Metallo-dependent phosphatases"/>
    <property type="match status" value="1"/>
</dbReference>
<evidence type="ECO:0000256" key="9">
    <source>
        <dbReference type="ARBA" id="ARBA00023211"/>
    </source>
</evidence>
<feature type="binding site" evidence="10">
    <location>
        <position position="211"/>
    </location>
    <ligand>
        <name>Mn(2+)</name>
        <dbReference type="ChEBI" id="CHEBI:29035"/>
        <label>2</label>
    </ligand>
</feature>
<dbReference type="InterPro" id="IPR010138">
    <property type="entry name" value="UDP-diacylglucosamine_Hdrlase"/>
</dbReference>
<feature type="binding site" evidence="10">
    <location>
        <position position="180"/>
    </location>
    <ligand>
        <name>substrate</name>
    </ligand>
</feature>
<comment type="pathway">
    <text evidence="10">Glycolipid biosynthesis; lipid IV(A) biosynthesis; lipid IV(A) from (3R)-3-hydroxytetradecanoyl-[acyl-carrier-protein] and UDP-N-acetyl-alpha-D-glucosamine: step 4/6.</text>
</comment>
<comment type="cofactor">
    <cofactor evidence="10">
        <name>Mn(2+)</name>
        <dbReference type="ChEBI" id="CHEBI:29035"/>
    </cofactor>
    <text evidence="10">Binds 2 Mn(2+) ions per subunit in a binuclear metal center.</text>
</comment>
<feature type="domain" description="Calcineurin-like phosphoesterase" evidence="11">
    <location>
        <begin position="18"/>
        <end position="215"/>
    </location>
</feature>
<evidence type="ECO:0000256" key="8">
    <source>
        <dbReference type="ARBA" id="ARBA00023136"/>
    </source>
</evidence>
<dbReference type="InterPro" id="IPR043461">
    <property type="entry name" value="LpxH-like"/>
</dbReference>
<dbReference type="RefSeq" id="WP_284099967.1">
    <property type="nucleotide sequence ID" value="NZ_JARRAF010000005.1"/>
</dbReference>
<keyword evidence="7 10" id="KW-0443">Lipid metabolism</keyword>
<evidence type="ECO:0000256" key="4">
    <source>
        <dbReference type="ARBA" id="ARBA00022556"/>
    </source>
</evidence>
<comment type="caution">
    <text evidence="12">The sequence shown here is derived from an EMBL/GenBank/DDBJ whole genome shotgun (WGS) entry which is preliminary data.</text>
</comment>
<evidence type="ECO:0000256" key="1">
    <source>
        <dbReference type="ARBA" id="ARBA00022475"/>
    </source>
</evidence>
<evidence type="ECO:0000256" key="10">
    <source>
        <dbReference type="HAMAP-Rule" id="MF_00575"/>
    </source>
</evidence>
<dbReference type="Proteomes" id="UP001172778">
    <property type="component" value="Unassembled WGS sequence"/>
</dbReference>
<evidence type="ECO:0000256" key="3">
    <source>
        <dbReference type="ARBA" id="ARBA00022519"/>
    </source>
</evidence>
<feature type="binding site" evidence="10">
    <location>
        <position position="183"/>
    </location>
    <ligand>
        <name>substrate</name>
    </ligand>
</feature>
<keyword evidence="2 10" id="KW-0444">Lipid biosynthesis</keyword>
<dbReference type="NCBIfam" id="NF003743">
    <property type="entry name" value="PRK05340.1"/>
    <property type="match status" value="1"/>
</dbReference>
<evidence type="ECO:0000313" key="12">
    <source>
        <dbReference type="EMBL" id="MDK2123670.1"/>
    </source>
</evidence>
<keyword evidence="5 10" id="KW-0479">Metal-binding</keyword>
<dbReference type="EMBL" id="JARRAF010000005">
    <property type="protein sequence ID" value="MDK2123670.1"/>
    <property type="molecule type" value="Genomic_DNA"/>
</dbReference>
<name>A0ABT7DWX4_9NEIS</name>
<reference evidence="12" key="1">
    <citation type="submission" date="2023-03" db="EMBL/GenBank/DDBJ databases">
        <title>Chitinimonas shenzhenensis gen. nov., sp. nov., a novel member of family Burkholderiaceae isolated from activated sludge collected in Shen Zhen, China.</title>
        <authorList>
            <person name="Wang X."/>
        </authorList>
    </citation>
    <scope>NUCLEOTIDE SEQUENCE</scope>
    <source>
        <strain evidence="12">DQS-5</strain>
    </source>
</reference>
<feature type="binding site" evidence="10">
    <location>
        <position position="138"/>
    </location>
    <ligand>
        <name>substrate</name>
    </ligand>
</feature>
<feature type="binding site" evidence="10">
    <location>
        <position position="95"/>
    </location>
    <ligand>
        <name>Mn(2+)</name>
        <dbReference type="ChEBI" id="CHEBI:29035"/>
        <label>2</label>
    </ligand>
</feature>
<comment type="function">
    <text evidence="10">Hydrolyzes the pyrophosphate bond of UDP-2,3-diacylglucosamine to yield 2,3-diacylglucosamine 1-phosphate (lipid X) and UMP by catalyzing the attack of water at the alpha-P atom. Involved in the biosynthesis of lipid A, a phosphorylated glycolipid that anchors the lipopolysaccharide to the outer membrane of the cell.</text>
</comment>
<evidence type="ECO:0000256" key="2">
    <source>
        <dbReference type="ARBA" id="ARBA00022516"/>
    </source>
</evidence>
<dbReference type="PANTHER" id="PTHR34990">
    <property type="entry name" value="UDP-2,3-DIACYLGLUCOSAMINE HYDROLASE-RELATED"/>
    <property type="match status" value="1"/>
</dbReference>
<sequence>MLPAFLSILSANFPMHRTLLFISDLHLSTTDLPTFEAFKQFMQTCARGAHGLYVLGDLFEYWIGDDGADALAEEVAEAFKELVESGTPVYLIHGNRDFLIGETWAKQAKVTLLSEPVCIEHEGQMAVLCHGDTFCTDDVSYQQFRALVRNPDWQAAFLARPLPDRQAEVLRIRMASQAAKQEKSSEIMDVNLDSVVEMLRRFPDHQLIHGHTHRPAHHQYDLDLQHRSRWVLPDWYGGQGGYLQWNEKGITLKETNINKPPI</sequence>
<dbReference type="EC" id="3.6.1.54" evidence="10"/>
<keyword evidence="3 10" id="KW-0997">Cell inner membrane</keyword>
<dbReference type="PANTHER" id="PTHR34990:SF1">
    <property type="entry name" value="UDP-2,3-DIACYLGLUCOSAMINE HYDROLASE"/>
    <property type="match status" value="1"/>
</dbReference>
<evidence type="ECO:0000313" key="13">
    <source>
        <dbReference type="Proteomes" id="UP001172778"/>
    </source>
</evidence>
<comment type="similarity">
    <text evidence="10">Belongs to the LpxH family.</text>
</comment>
<evidence type="ECO:0000256" key="7">
    <source>
        <dbReference type="ARBA" id="ARBA00023098"/>
    </source>
</evidence>
<feature type="binding site" evidence="10">
    <location>
        <begin position="95"/>
        <end position="96"/>
    </location>
    <ligand>
        <name>substrate</name>
    </ligand>
</feature>
<dbReference type="Pfam" id="PF00149">
    <property type="entry name" value="Metallophos"/>
    <property type="match status" value="1"/>
</dbReference>
<comment type="catalytic activity">
    <reaction evidence="10">
        <text>UDP-2-N,3-O-bis[(3R)-3-hydroxytetradecanoyl]-alpha-D-glucosamine + H2O = 2-N,3-O-bis[(3R)-3-hydroxytetradecanoyl]-alpha-D-glucosaminyl 1-phosphate + UMP + 2 H(+)</text>
        <dbReference type="Rhea" id="RHEA:25213"/>
        <dbReference type="ChEBI" id="CHEBI:15377"/>
        <dbReference type="ChEBI" id="CHEBI:15378"/>
        <dbReference type="ChEBI" id="CHEBI:57865"/>
        <dbReference type="ChEBI" id="CHEBI:57957"/>
        <dbReference type="ChEBI" id="CHEBI:78847"/>
        <dbReference type="EC" id="3.6.1.54"/>
    </reaction>
</comment>
<feature type="binding site" evidence="10">
    <location>
        <position position="24"/>
    </location>
    <ligand>
        <name>Mn(2+)</name>
        <dbReference type="ChEBI" id="CHEBI:29035"/>
        <label>1</label>
    </ligand>
</feature>
<feature type="binding site" evidence="10">
    <location>
        <position position="57"/>
    </location>
    <ligand>
        <name>Mn(2+)</name>
        <dbReference type="ChEBI" id="CHEBI:29035"/>
        <label>2</label>
    </ligand>
</feature>
<feature type="binding site" evidence="10">
    <location>
        <position position="213"/>
    </location>
    <ligand>
        <name>Mn(2+)</name>
        <dbReference type="ChEBI" id="CHEBI:29035"/>
        <label>1</label>
    </ligand>
</feature>
<evidence type="ECO:0000259" key="11">
    <source>
        <dbReference type="Pfam" id="PF00149"/>
    </source>
</evidence>
<keyword evidence="8 10" id="KW-0472">Membrane</keyword>
<feature type="binding site" evidence="10">
    <location>
        <position position="26"/>
    </location>
    <ligand>
        <name>Mn(2+)</name>
        <dbReference type="ChEBI" id="CHEBI:29035"/>
        <label>1</label>
    </ligand>
</feature>
<dbReference type="CDD" id="cd07398">
    <property type="entry name" value="MPP_YbbF-LpxH"/>
    <property type="match status" value="1"/>
</dbReference>
<keyword evidence="1 10" id="KW-1003">Cell membrane</keyword>
<keyword evidence="13" id="KW-1185">Reference proteome</keyword>
<dbReference type="NCBIfam" id="TIGR01854">
    <property type="entry name" value="lipid_A_lpxH"/>
    <property type="match status" value="1"/>
</dbReference>
<gene>
    <name evidence="10" type="primary">lpxH</name>
    <name evidence="12" type="ORF">PZA18_06375</name>
</gene>
<feature type="binding site" evidence="10">
    <location>
        <position position="130"/>
    </location>
    <ligand>
        <name>Mn(2+)</name>
        <dbReference type="ChEBI" id="CHEBI:29035"/>
        <label>2</label>
    </ligand>
</feature>
<keyword evidence="6 10" id="KW-0378">Hydrolase</keyword>
<evidence type="ECO:0000256" key="5">
    <source>
        <dbReference type="ARBA" id="ARBA00022723"/>
    </source>
</evidence>
<dbReference type="InterPro" id="IPR029052">
    <property type="entry name" value="Metallo-depent_PP-like"/>
</dbReference>
<keyword evidence="9 10" id="KW-0464">Manganese</keyword>
<dbReference type="HAMAP" id="MF_00575">
    <property type="entry name" value="LpxH"/>
    <property type="match status" value="1"/>
</dbReference>
<keyword evidence="4 10" id="KW-0441">Lipid A biosynthesis</keyword>
<evidence type="ECO:0000256" key="6">
    <source>
        <dbReference type="ARBA" id="ARBA00022801"/>
    </source>
</evidence>
<feature type="binding site" evidence="10">
    <location>
        <position position="176"/>
    </location>
    <ligand>
        <name>substrate</name>
    </ligand>
</feature>
<accession>A0ABT7DWX4</accession>
<feature type="binding site" evidence="10">
    <location>
        <position position="211"/>
    </location>
    <ligand>
        <name>substrate</name>
    </ligand>
</feature>
<dbReference type="InterPro" id="IPR004843">
    <property type="entry name" value="Calcineurin-like_PHP"/>
</dbReference>
<protein>
    <recommendedName>
        <fullName evidence="10">UDP-2,3-diacylglucosamine hydrolase</fullName>
        <ecNumber evidence="10">3.6.1.54</ecNumber>
    </recommendedName>
    <alternativeName>
        <fullName evidence="10">UDP-2,3-diacylglucosamine diphosphatase</fullName>
    </alternativeName>
</protein>
<organism evidence="12 13">
    <name type="scientific">Parachitinimonas caeni</name>
    <dbReference type="NCBI Taxonomy" id="3031301"/>
    <lineage>
        <taxon>Bacteria</taxon>
        <taxon>Pseudomonadati</taxon>
        <taxon>Pseudomonadota</taxon>
        <taxon>Betaproteobacteria</taxon>
        <taxon>Neisseriales</taxon>
        <taxon>Chitinibacteraceae</taxon>
        <taxon>Parachitinimonas</taxon>
    </lineage>
</organism>
<proteinExistence type="inferred from homology"/>